<dbReference type="GO" id="GO:0008420">
    <property type="term" value="F:RNA polymerase II CTD heptapeptide repeat phosphatase activity"/>
    <property type="evidence" value="ECO:0007669"/>
    <property type="project" value="InterPro"/>
</dbReference>
<gene>
    <name evidence="9" type="ORF">PPROV_000911000</name>
</gene>
<feature type="compositionally biased region" description="Basic and acidic residues" evidence="7">
    <location>
        <begin position="646"/>
        <end position="673"/>
    </location>
</feature>
<evidence type="ECO:0000256" key="1">
    <source>
        <dbReference type="ARBA" id="ARBA00004123"/>
    </source>
</evidence>
<comment type="caution">
    <text evidence="9">The sequence shown here is derived from an EMBL/GenBank/DDBJ whole genome shotgun (WGS) entry which is preliminary data.</text>
</comment>
<evidence type="ECO:0000313" key="9">
    <source>
        <dbReference type="EMBL" id="GHP10379.1"/>
    </source>
</evidence>
<feature type="domain" description="FCP1 homology" evidence="8">
    <location>
        <begin position="152"/>
        <end position="389"/>
    </location>
</feature>
<feature type="region of interest" description="Disordered" evidence="7">
    <location>
        <begin position="198"/>
        <end position="218"/>
    </location>
</feature>
<keyword evidence="3" id="KW-0378">Hydrolase</keyword>
<evidence type="ECO:0000256" key="7">
    <source>
        <dbReference type="SAM" id="MobiDB-lite"/>
    </source>
</evidence>
<dbReference type="EMBL" id="BNJQ01000029">
    <property type="protein sequence ID" value="GHP10379.1"/>
    <property type="molecule type" value="Genomic_DNA"/>
</dbReference>
<dbReference type="PANTHER" id="PTHR23081:SF36">
    <property type="entry name" value="RNA POLYMERASE II SUBUNIT A C-TERMINAL DOMAIN PHOSPHATASE"/>
    <property type="match status" value="1"/>
</dbReference>
<name>A0A830HZY8_9CHLO</name>
<dbReference type="AlphaFoldDB" id="A0A830HZY8"/>
<keyword evidence="4" id="KW-0539">Nucleus</keyword>
<protein>
    <recommendedName>
        <fullName evidence="2">protein-serine/threonine phosphatase</fullName>
        <ecNumber evidence="2">3.1.3.16</ecNumber>
    </recommendedName>
</protein>
<reference evidence="9" key="1">
    <citation type="submission" date="2020-10" db="EMBL/GenBank/DDBJ databases">
        <title>Unveiling of a novel bifunctional photoreceptor, Dualchrome1, isolated from a cosmopolitan green alga.</title>
        <authorList>
            <person name="Suzuki S."/>
            <person name="Kawachi M."/>
        </authorList>
    </citation>
    <scope>NUCLEOTIDE SEQUENCE</scope>
    <source>
        <strain evidence="9">NIES 2893</strain>
    </source>
</reference>
<dbReference type="SUPFAM" id="SSF56784">
    <property type="entry name" value="HAD-like"/>
    <property type="match status" value="1"/>
</dbReference>
<dbReference type="SUPFAM" id="SSF52113">
    <property type="entry name" value="BRCT domain"/>
    <property type="match status" value="1"/>
</dbReference>
<dbReference type="InterPro" id="IPR004274">
    <property type="entry name" value="FCP1_dom"/>
</dbReference>
<accession>A0A830HZY8</accession>
<dbReference type="Proteomes" id="UP000660262">
    <property type="component" value="Unassembled WGS sequence"/>
</dbReference>
<dbReference type="CDD" id="cd17729">
    <property type="entry name" value="BRCT_CTDP1"/>
    <property type="match status" value="1"/>
</dbReference>
<comment type="catalytic activity">
    <reaction evidence="5">
        <text>O-phospho-L-seryl-[protein] + H2O = L-seryl-[protein] + phosphate</text>
        <dbReference type="Rhea" id="RHEA:20629"/>
        <dbReference type="Rhea" id="RHEA-COMP:9863"/>
        <dbReference type="Rhea" id="RHEA-COMP:11604"/>
        <dbReference type="ChEBI" id="CHEBI:15377"/>
        <dbReference type="ChEBI" id="CHEBI:29999"/>
        <dbReference type="ChEBI" id="CHEBI:43474"/>
        <dbReference type="ChEBI" id="CHEBI:83421"/>
        <dbReference type="EC" id="3.1.3.16"/>
    </reaction>
</comment>
<evidence type="ECO:0000256" key="5">
    <source>
        <dbReference type="ARBA" id="ARBA00047761"/>
    </source>
</evidence>
<dbReference type="Gene3D" id="3.40.50.10190">
    <property type="entry name" value="BRCT domain"/>
    <property type="match status" value="1"/>
</dbReference>
<dbReference type="InterPro" id="IPR039189">
    <property type="entry name" value="Fcp1"/>
</dbReference>
<evidence type="ECO:0000256" key="2">
    <source>
        <dbReference type="ARBA" id="ARBA00013081"/>
    </source>
</evidence>
<evidence type="ECO:0000313" key="10">
    <source>
        <dbReference type="Proteomes" id="UP000660262"/>
    </source>
</evidence>
<feature type="region of interest" description="Disordered" evidence="7">
    <location>
        <begin position="516"/>
        <end position="539"/>
    </location>
</feature>
<dbReference type="InterPro" id="IPR023214">
    <property type="entry name" value="HAD_sf"/>
</dbReference>
<feature type="region of interest" description="Disordered" evidence="7">
    <location>
        <begin position="646"/>
        <end position="686"/>
    </location>
</feature>
<keyword evidence="10" id="KW-1185">Reference proteome</keyword>
<dbReference type="GO" id="GO:0005634">
    <property type="term" value="C:nucleus"/>
    <property type="evidence" value="ECO:0007669"/>
    <property type="project" value="UniProtKB-SubCell"/>
</dbReference>
<dbReference type="EC" id="3.1.3.16" evidence="2"/>
<feature type="compositionally biased region" description="Acidic residues" evidence="7">
    <location>
        <begin position="1"/>
        <end position="14"/>
    </location>
</feature>
<dbReference type="InterPro" id="IPR036412">
    <property type="entry name" value="HAD-like_sf"/>
</dbReference>
<dbReference type="PANTHER" id="PTHR23081">
    <property type="entry name" value="RNA POLYMERASE II CTD PHOSPHATASE"/>
    <property type="match status" value="1"/>
</dbReference>
<dbReference type="OrthoDB" id="10249888at2759"/>
<feature type="region of interest" description="Disordered" evidence="7">
    <location>
        <begin position="396"/>
        <end position="424"/>
    </location>
</feature>
<evidence type="ECO:0000256" key="4">
    <source>
        <dbReference type="ARBA" id="ARBA00023242"/>
    </source>
</evidence>
<evidence type="ECO:0000256" key="6">
    <source>
        <dbReference type="ARBA" id="ARBA00048336"/>
    </source>
</evidence>
<evidence type="ECO:0000259" key="8">
    <source>
        <dbReference type="PROSITE" id="PS50969"/>
    </source>
</evidence>
<organism evidence="9 10">
    <name type="scientific">Pycnococcus provasolii</name>
    <dbReference type="NCBI Taxonomy" id="41880"/>
    <lineage>
        <taxon>Eukaryota</taxon>
        <taxon>Viridiplantae</taxon>
        <taxon>Chlorophyta</taxon>
        <taxon>Pseudoscourfieldiophyceae</taxon>
        <taxon>Pseudoscourfieldiales</taxon>
        <taxon>Pycnococcaceae</taxon>
        <taxon>Pycnococcus</taxon>
    </lineage>
</organism>
<dbReference type="InterPro" id="IPR036420">
    <property type="entry name" value="BRCT_dom_sf"/>
</dbReference>
<dbReference type="Pfam" id="PF03031">
    <property type="entry name" value="NIF"/>
    <property type="match status" value="1"/>
</dbReference>
<proteinExistence type="predicted"/>
<comment type="catalytic activity">
    <reaction evidence="6">
        <text>O-phospho-L-threonyl-[protein] + H2O = L-threonyl-[protein] + phosphate</text>
        <dbReference type="Rhea" id="RHEA:47004"/>
        <dbReference type="Rhea" id="RHEA-COMP:11060"/>
        <dbReference type="Rhea" id="RHEA-COMP:11605"/>
        <dbReference type="ChEBI" id="CHEBI:15377"/>
        <dbReference type="ChEBI" id="CHEBI:30013"/>
        <dbReference type="ChEBI" id="CHEBI:43474"/>
        <dbReference type="ChEBI" id="CHEBI:61977"/>
        <dbReference type="EC" id="3.1.3.16"/>
    </reaction>
</comment>
<comment type="subcellular location">
    <subcellularLocation>
        <location evidence="1">Nucleus</location>
    </subcellularLocation>
</comment>
<dbReference type="Gene3D" id="3.40.50.1000">
    <property type="entry name" value="HAD superfamily/HAD-like"/>
    <property type="match status" value="1"/>
</dbReference>
<sequence>MAPSDDGDDDWLDELPDHSEPTPAAPAATPGLKRRGLLSRRSNSVPTSELGAAHARTSTAAAAAAASTAAATPASCTHDFGFFGGMCVACGMKKEDIDGFQHADLNTENGGVTLAAFGVRRQTHVPPSAGAKLELTRRAASEALNAEEVRLRRERKLSLILDLDHTLLNSARGEDVVNEEQKLAATLQAQRVVAEQLQQQSADQPMAEAEPKTPVQTNGVSQAPALTLIDRLNAWAGAERAPDARCAEPSLFHMPHLGGMWTKLRPGARELLANVAERFDISVSTLGDRQYAEAMLDLLDPTQTHVRRSVSSTNLCARGEHATGDGMSKAIGAHLACEALTAVVDDTEHVWPASMQNGTSTAALIGIGRYHFFPSSARGFGLDPWRACILGRGYPQDEGVPRPEIPGDGDTGGGDAASPAPTGEDKFVADYSAQRHAIAERRPADSNIAAEEDEGERLRALTRALLTAHALVYPSPEDEARGIQVAANARDAIRRVRRQALRGCVLLFSRVVPTAAKQAAPADGTPAQRPNSRSADRHPIERMAETLGARIATDSGPDVTHVVTRHGSLGTSKVRWALGENKLRLSTEKTAVAGKRSRADMEESDANPADGSEPASLVHIVHVSWLLASRDLWRRADELEHVVRRAEDPAEEREWNRVARSSRGDAAARERQRARASAGVTPNVKR</sequence>
<feature type="region of interest" description="Disordered" evidence="7">
    <location>
        <begin position="590"/>
        <end position="613"/>
    </location>
</feature>
<dbReference type="SMART" id="SM00577">
    <property type="entry name" value="CPDc"/>
    <property type="match status" value="1"/>
</dbReference>
<dbReference type="PROSITE" id="PS50969">
    <property type="entry name" value="FCP1"/>
    <property type="match status" value="1"/>
</dbReference>
<feature type="compositionally biased region" description="Low complexity" evidence="7">
    <location>
        <begin position="21"/>
        <end position="31"/>
    </location>
</feature>
<feature type="region of interest" description="Disordered" evidence="7">
    <location>
        <begin position="1"/>
        <end position="51"/>
    </location>
</feature>
<evidence type="ECO:0000256" key="3">
    <source>
        <dbReference type="ARBA" id="ARBA00022801"/>
    </source>
</evidence>